<proteinExistence type="predicted"/>
<dbReference type="RefSeq" id="WP_347691028.1">
    <property type="nucleotide sequence ID" value="NZ_JBDPZN010000021.1"/>
</dbReference>
<organism evidence="1 2">
    <name type="scientific">Shewanella vesiculosa</name>
    <dbReference type="NCBI Taxonomy" id="518738"/>
    <lineage>
        <taxon>Bacteria</taxon>
        <taxon>Pseudomonadati</taxon>
        <taxon>Pseudomonadota</taxon>
        <taxon>Gammaproteobacteria</taxon>
        <taxon>Alteromonadales</taxon>
        <taxon>Shewanellaceae</taxon>
        <taxon>Shewanella</taxon>
    </lineage>
</organism>
<dbReference type="EMBL" id="JBDPZN010000021">
    <property type="protein sequence ID" value="MEO3684642.1"/>
    <property type="molecule type" value="Genomic_DNA"/>
</dbReference>
<evidence type="ECO:0000313" key="1">
    <source>
        <dbReference type="EMBL" id="MEO3684642.1"/>
    </source>
</evidence>
<protein>
    <submittedName>
        <fullName evidence="1">Uncharacterized protein</fullName>
    </submittedName>
</protein>
<sequence>MENYQFHRLRTLLGGQAPRQPFPSLRSFPASPQKQKCLAISCLWQGREQKNEPEGFALPPAVSRCLELEFGLKACCFATVFQKYEVKIEIKGVKSRLEAFLAKNVDLCKWKQESGLKRFLETLNNYRLA</sequence>
<evidence type="ECO:0000313" key="2">
    <source>
        <dbReference type="Proteomes" id="UP001477278"/>
    </source>
</evidence>
<reference evidence="1 2" key="1">
    <citation type="submission" date="2024-05" db="EMBL/GenBank/DDBJ databases">
        <title>Genome sequencing of Marine Estuary Bacteria, Shewanella vesiculosa and S. baltica, and Pseudomonas syringae.</title>
        <authorList>
            <person name="Gurung A."/>
            <person name="Maclea K.S."/>
        </authorList>
    </citation>
    <scope>NUCLEOTIDE SEQUENCE [LARGE SCALE GENOMIC DNA]</scope>
    <source>
        <strain evidence="1 2">1A</strain>
    </source>
</reference>
<comment type="caution">
    <text evidence="1">The sequence shown here is derived from an EMBL/GenBank/DDBJ whole genome shotgun (WGS) entry which is preliminary data.</text>
</comment>
<keyword evidence="2" id="KW-1185">Reference proteome</keyword>
<name>A0ABV0FUY3_9GAMM</name>
<accession>A0ABV0FUY3</accession>
<gene>
    <name evidence="1" type="ORF">ABHN84_20470</name>
</gene>
<dbReference type="Proteomes" id="UP001477278">
    <property type="component" value="Unassembled WGS sequence"/>
</dbReference>